<evidence type="ECO:0000313" key="2">
    <source>
        <dbReference type="Proteomes" id="UP000230069"/>
    </source>
</evidence>
<sequence length="142" mass="16943">MCSINQGKVELVSHQMDSTGDLNKTLFTSKYQPYQEKAFVAKCGLFVCTVDCDEQPHSFLAQKERNMRCSVTHLFWQKIEVTVKWEQQRKSRRPTKHSNSEWLIFLMNYELQLLLTPKHFAIQHLNTKDKFIKYLWTVIHYN</sequence>
<evidence type="ECO:0000313" key="1">
    <source>
        <dbReference type="EMBL" id="PIA58585.1"/>
    </source>
</evidence>
<protein>
    <submittedName>
        <fullName evidence="1">Uncharacterized protein</fullName>
    </submittedName>
</protein>
<dbReference type="Proteomes" id="UP000230069">
    <property type="component" value="Unassembled WGS sequence"/>
</dbReference>
<gene>
    <name evidence="1" type="ORF">AQUCO_00500489v1</name>
</gene>
<dbReference type="AlphaFoldDB" id="A0A2G5ES60"/>
<proteinExistence type="predicted"/>
<organism evidence="1 2">
    <name type="scientific">Aquilegia coerulea</name>
    <name type="common">Rocky mountain columbine</name>
    <dbReference type="NCBI Taxonomy" id="218851"/>
    <lineage>
        <taxon>Eukaryota</taxon>
        <taxon>Viridiplantae</taxon>
        <taxon>Streptophyta</taxon>
        <taxon>Embryophyta</taxon>
        <taxon>Tracheophyta</taxon>
        <taxon>Spermatophyta</taxon>
        <taxon>Magnoliopsida</taxon>
        <taxon>Ranunculales</taxon>
        <taxon>Ranunculaceae</taxon>
        <taxon>Thalictroideae</taxon>
        <taxon>Aquilegia</taxon>
    </lineage>
</organism>
<dbReference type="InParanoid" id="A0A2G5ES60"/>
<name>A0A2G5ES60_AQUCA</name>
<dbReference type="EMBL" id="KZ305022">
    <property type="protein sequence ID" value="PIA58585.1"/>
    <property type="molecule type" value="Genomic_DNA"/>
</dbReference>
<keyword evidence="2" id="KW-1185">Reference proteome</keyword>
<reference evidence="1 2" key="1">
    <citation type="submission" date="2017-09" db="EMBL/GenBank/DDBJ databases">
        <title>WGS assembly of Aquilegia coerulea Goldsmith.</title>
        <authorList>
            <person name="Hodges S."/>
            <person name="Kramer E."/>
            <person name="Nordborg M."/>
            <person name="Tomkins J."/>
            <person name="Borevitz J."/>
            <person name="Derieg N."/>
            <person name="Yan J."/>
            <person name="Mihaltcheva S."/>
            <person name="Hayes R.D."/>
            <person name="Rokhsar D."/>
        </authorList>
    </citation>
    <scope>NUCLEOTIDE SEQUENCE [LARGE SCALE GENOMIC DNA]</scope>
    <source>
        <strain evidence="2">cv. Goldsmith</strain>
    </source>
</reference>
<accession>A0A2G5ES60</accession>